<sequence length="45" mass="4993">LHILAGYAEICTIFAFRAICKFSFAFRLCPGLSLSSPLLLQLSPY</sequence>
<organism evidence="1 2">
    <name type="scientific">Trichinella nelsoni</name>
    <dbReference type="NCBI Taxonomy" id="6336"/>
    <lineage>
        <taxon>Eukaryota</taxon>
        <taxon>Metazoa</taxon>
        <taxon>Ecdysozoa</taxon>
        <taxon>Nematoda</taxon>
        <taxon>Enoplea</taxon>
        <taxon>Dorylaimia</taxon>
        <taxon>Trichinellida</taxon>
        <taxon>Trichinellidae</taxon>
        <taxon>Trichinella</taxon>
    </lineage>
</organism>
<evidence type="ECO:0000313" key="1">
    <source>
        <dbReference type="EMBL" id="KRX13848.1"/>
    </source>
</evidence>
<feature type="non-terminal residue" evidence="1">
    <location>
        <position position="1"/>
    </location>
</feature>
<reference evidence="1 2" key="1">
    <citation type="submission" date="2015-01" db="EMBL/GenBank/DDBJ databases">
        <title>Evolution of Trichinella species and genotypes.</title>
        <authorList>
            <person name="Korhonen P.K."/>
            <person name="Edoardo P."/>
            <person name="Giuseppe L.R."/>
            <person name="Gasser R.B."/>
        </authorList>
    </citation>
    <scope>NUCLEOTIDE SEQUENCE [LARGE SCALE GENOMIC DNA]</scope>
    <source>
        <strain evidence="1">ISS37</strain>
    </source>
</reference>
<comment type="caution">
    <text evidence="1">The sequence shown here is derived from an EMBL/GenBank/DDBJ whole genome shotgun (WGS) entry which is preliminary data.</text>
</comment>
<protein>
    <submittedName>
        <fullName evidence="1">Uncharacterized protein</fullName>
    </submittedName>
</protein>
<gene>
    <name evidence="1" type="ORF">T07_9051</name>
</gene>
<accession>A0A0V0RHW4</accession>
<evidence type="ECO:0000313" key="2">
    <source>
        <dbReference type="Proteomes" id="UP000054630"/>
    </source>
</evidence>
<name>A0A0V0RHW4_9BILA</name>
<proteinExistence type="predicted"/>
<keyword evidence="2" id="KW-1185">Reference proteome</keyword>
<dbReference type="AlphaFoldDB" id="A0A0V0RHW4"/>
<feature type="non-terminal residue" evidence="1">
    <location>
        <position position="45"/>
    </location>
</feature>
<dbReference type="EMBL" id="JYDL01000181">
    <property type="protein sequence ID" value="KRX13848.1"/>
    <property type="molecule type" value="Genomic_DNA"/>
</dbReference>
<dbReference type="Proteomes" id="UP000054630">
    <property type="component" value="Unassembled WGS sequence"/>
</dbReference>